<keyword evidence="5 11" id="KW-0812">Transmembrane</keyword>
<proteinExistence type="inferred from homology"/>
<evidence type="ECO:0000256" key="9">
    <source>
        <dbReference type="ARBA" id="ARBA00023170"/>
    </source>
</evidence>
<gene>
    <name evidence="15" type="ORF">PX653_22710</name>
</gene>
<keyword evidence="16" id="KW-1185">Reference proteome</keyword>
<evidence type="ECO:0000256" key="11">
    <source>
        <dbReference type="PROSITE-ProRule" id="PRU01360"/>
    </source>
</evidence>
<dbReference type="PROSITE" id="PS52016">
    <property type="entry name" value="TONB_DEPENDENT_REC_3"/>
    <property type="match status" value="1"/>
</dbReference>
<dbReference type="InterPro" id="IPR036942">
    <property type="entry name" value="Beta-barrel_TonB_sf"/>
</dbReference>
<organism evidence="15 16">
    <name type="scientific">Pseudoduganella chitinolytica</name>
    <dbReference type="NCBI Taxonomy" id="34070"/>
    <lineage>
        <taxon>Bacteria</taxon>
        <taxon>Pseudomonadati</taxon>
        <taxon>Pseudomonadota</taxon>
        <taxon>Betaproteobacteria</taxon>
        <taxon>Burkholderiales</taxon>
        <taxon>Oxalobacteraceae</taxon>
        <taxon>Telluria group</taxon>
        <taxon>Pseudoduganella</taxon>
    </lineage>
</organism>
<dbReference type="PANTHER" id="PTHR30069">
    <property type="entry name" value="TONB-DEPENDENT OUTER MEMBRANE RECEPTOR"/>
    <property type="match status" value="1"/>
</dbReference>
<evidence type="ECO:0000256" key="6">
    <source>
        <dbReference type="ARBA" id="ARBA00022729"/>
    </source>
</evidence>
<keyword evidence="9 15" id="KW-0675">Receptor</keyword>
<dbReference type="RefSeq" id="WP_277414956.1">
    <property type="nucleotide sequence ID" value="NZ_CP119083.1"/>
</dbReference>
<dbReference type="InterPro" id="IPR000531">
    <property type="entry name" value="Beta-barrel_TonB"/>
</dbReference>
<keyword evidence="8 11" id="KW-0472">Membrane</keyword>
<keyword evidence="10 11" id="KW-0998">Cell outer membrane</keyword>
<evidence type="ECO:0000313" key="16">
    <source>
        <dbReference type="Proteomes" id="UP001216510"/>
    </source>
</evidence>
<evidence type="ECO:0000256" key="4">
    <source>
        <dbReference type="ARBA" id="ARBA00022452"/>
    </source>
</evidence>
<protein>
    <submittedName>
        <fullName evidence="15">TonB-dependent receptor</fullName>
    </submittedName>
</protein>
<dbReference type="InterPro" id="IPR012910">
    <property type="entry name" value="Plug_dom"/>
</dbReference>
<evidence type="ECO:0000256" key="2">
    <source>
        <dbReference type="ARBA" id="ARBA00009810"/>
    </source>
</evidence>
<dbReference type="InterPro" id="IPR037066">
    <property type="entry name" value="Plug_dom_sf"/>
</dbReference>
<accession>A0ABY8B8R3</accession>
<dbReference type="PANTHER" id="PTHR30069:SF29">
    <property type="entry name" value="HEMOGLOBIN AND HEMOGLOBIN-HAPTOGLOBIN-BINDING PROTEIN 1-RELATED"/>
    <property type="match status" value="1"/>
</dbReference>
<sequence>MKIISIWLSLAAVAPSLVVTKPANSPEQSAVSGNYVAKVQDEPVKAAEQSALQTVEIVASTASFDPRRDDTASKVVITGNEISRYGDPIITETLKRVPGVTVRGGGDVRLRGLGNGYTQILVNGERAPSGFSLDQVQPASVERIEIIRGAAADLSTQSIAGTINIVLKRAVKPNLQELRVGVGRSHFSRWANLNSLVSDRVGRDAYSLSTSAFQQTYDRFTSSTEDETSQANELVGLRLLSERDRGHNKGLNIVPRVSWNLDKGGTLTSESFATISDIHVHGQGIANDLIGERYQFDSKSSDSITHYKTLRTNIVRSTQPDGLGLLEVKVGLNGSLGQQIVRQVGYASDTARLQREVLSKTRERGVTSSGKIRTRPHLGHVLSTGWELSTSRRDEDYARSERSEQLESETDRFRVSISRLAFYGQDDWTISEHFSSYFGLRWEGLRTSSRGTDFDTLGQHSRVWSPIVHTLYKVPGTRSQFRGSLSRTFKDASLESLIPRRRRSLINSPVSPDYIGNPFLKPEVALGFDLSYEHYWTDNALLSLSASSRRIDDVVRRDILRQGGRWTLVQSNNDKASIESLEIEVKGPLRMILANAPAVDGRLSLSRNWSRVRSVPGPANRLDAQIPFSGAIGLDYVGKGGGIKAGASFAFSGGGLARVSESLYSYSGVQRDLDAYAVFRLNSKAGLRVAFTNLLGHPGIGASKYIVAGDAFRRSERTETSRLIRLTLEIKP</sequence>
<comment type="similarity">
    <text evidence="2 11 12">Belongs to the TonB-dependent receptor family.</text>
</comment>
<dbReference type="Proteomes" id="UP001216510">
    <property type="component" value="Chromosome"/>
</dbReference>
<dbReference type="SUPFAM" id="SSF56935">
    <property type="entry name" value="Porins"/>
    <property type="match status" value="1"/>
</dbReference>
<dbReference type="Pfam" id="PF07715">
    <property type="entry name" value="Plug"/>
    <property type="match status" value="1"/>
</dbReference>
<dbReference type="EMBL" id="CP119083">
    <property type="protein sequence ID" value="WEF32200.1"/>
    <property type="molecule type" value="Genomic_DNA"/>
</dbReference>
<feature type="domain" description="TonB-dependent receptor-like beta-barrel" evidence="13">
    <location>
        <begin position="305"/>
        <end position="682"/>
    </location>
</feature>
<evidence type="ECO:0000313" key="15">
    <source>
        <dbReference type="EMBL" id="WEF32200.1"/>
    </source>
</evidence>
<dbReference type="Gene3D" id="2.170.130.10">
    <property type="entry name" value="TonB-dependent receptor, plug domain"/>
    <property type="match status" value="1"/>
</dbReference>
<keyword evidence="4 11" id="KW-1134">Transmembrane beta strand</keyword>
<evidence type="ECO:0000256" key="1">
    <source>
        <dbReference type="ARBA" id="ARBA00004571"/>
    </source>
</evidence>
<evidence type="ECO:0000256" key="7">
    <source>
        <dbReference type="ARBA" id="ARBA00023077"/>
    </source>
</evidence>
<name>A0ABY8B8R3_9BURK</name>
<keyword evidence="3 11" id="KW-0813">Transport</keyword>
<keyword evidence="6" id="KW-0732">Signal</keyword>
<evidence type="ECO:0000259" key="13">
    <source>
        <dbReference type="Pfam" id="PF00593"/>
    </source>
</evidence>
<dbReference type="Pfam" id="PF00593">
    <property type="entry name" value="TonB_dep_Rec_b-barrel"/>
    <property type="match status" value="1"/>
</dbReference>
<dbReference type="InterPro" id="IPR039426">
    <property type="entry name" value="TonB-dep_rcpt-like"/>
</dbReference>
<evidence type="ECO:0000256" key="10">
    <source>
        <dbReference type="ARBA" id="ARBA00023237"/>
    </source>
</evidence>
<evidence type="ECO:0000256" key="3">
    <source>
        <dbReference type="ARBA" id="ARBA00022448"/>
    </source>
</evidence>
<evidence type="ECO:0000256" key="5">
    <source>
        <dbReference type="ARBA" id="ARBA00022692"/>
    </source>
</evidence>
<evidence type="ECO:0000256" key="8">
    <source>
        <dbReference type="ARBA" id="ARBA00023136"/>
    </source>
</evidence>
<dbReference type="Gene3D" id="2.40.170.20">
    <property type="entry name" value="TonB-dependent receptor, beta-barrel domain"/>
    <property type="match status" value="1"/>
</dbReference>
<evidence type="ECO:0000259" key="14">
    <source>
        <dbReference type="Pfam" id="PF07715"/>
    </source>
</evidence>
<reference evidence="15 16" key="1">
    <citation type="submission" date="2023-02" db="EMBL/GenBank/DDBJ databases">
        <title>Gemone sequence of Telluria chitinolytica ACM 3522T.</title>
        <authorList>
            <person name="Frediansyah A."/>
            <person name="Miess H."/>
            <person name="Gross H."/>
        </authorList>
    </citation>
    <scope>NUCLEOTIDE SEQUENCE [LARGE SCALE GENOMIC DNA]</scope>
    <source>
        <strain evidence="15 16">ACM 3522</strain>
    </source>
</reference>
<keyword evidence="7 12" id="KW-0798">TonB box</keyword>
<evidence type="ECO:0000256" key="12">
    <source>
        <dbReference type="RuleBase" id="RU003357"/>
    </source>
</evidence>
<feature type="domain" description="TonB-dependent receptor plug" evidence="14">
    <location>
        <begin position="68"/>
        <end position="161"/>
    </location>
</feature>
<comment type="subcellular location">
    <subcellularLocation>
        <location evidence="1 11">Cell outer membrane</location>
        <topology evidence="1 11">Multi-pass membrane protein</topology>
    </subcellularLocation>
</comment>